<keyword evidence="3" id="KW-1185">Reference proteome</keyword>
<evidence type="ECO:0000313" key="3">
    <source>
        <dbReference type="Proteomes" id="UP000008641"/>
    </source>
</evidence>
<dbReference type="eggNOG" id="COG1193">
    <property type="taxonomic scope" value="Bacteria"/>
</dbReference>
<dbReference type="EMBL" id="CP002455">
    <property type="protein sequence ID" value="ADX67289.1"/>
    <property type="molecule type" value="Genomic_DNA"/>
</dbReference>
<name>F0NZN0_WEEVC</name>
<gene>
    <name evidence="2" type="ordered locus">Weevi_0570</name>
</gene>
<reference evidence="2 3" key="1">
    <citation type="journal article" date="2011" name="Stand. Genomic Sci.">
        <title>Complete genome sequence of Weeksella virosa type strain (9751).</title>
        <authorList>
            <person name="Lang E."/>
            <person name="Teshima H."/>
            <person name="Lucas S."/>
            <person name="Lapidus A."/>
            <person name="Hammon N."/>
            <person name="Deshpande S."/>
            <person name="Nolan M."/>
            <person name="Cheng J.F."/>
            <person name="Pitluck S."/>
            <person name="Liolios K."/>
            <person name="Pagani I."/>
            <person name="Mikhailova N."/>
            <person name="Ivanova N."/>
            <person name="Mavromatis K."/>
            <person name="Pati A."/>
            <person name="Tapia R."/>
            <person name="Han C."/>
            <person name="Goodwin L."/>
            <person name="Chen A."/>
            <person name="Palaniappan K."/>
            <person name="Land M."/>
            <person name="Hauser L."/>
            <person name="Chang Y.J."/>
            <person name="Jeffries C.D."/>
            <person name="Brambilla E.M."/>
            <person name="Kopitz M."/>
            <person name="Rohde M."/>
            <person name="Goker M."/>
            <person name="Tindall B.J."/>
            <person name="Detter J.C."/>
            <person name="Woyke T."/>
            <person name="Bristow J."/>
            <person name="Eisen J.A."/>
            <person name="Markowitz V."/>
            <person name="Hugenholtz P."/>
            <person name="Klenk H.P."/>
            <person name="Kyrpides N.C."/>
        </authorList>
    </citation>
    <scope>NUCLEOTIDE SEQUENCE [LARGE SCALE GENOMIC DNA]</scope>
    <source>
        <strain evidence="3">ATCC 43766 / DSM 16922 / JCM 21250 / NBRC 16016 / NCTC 11634 / CL345/78</strain>
    </source>
</reference>
<dbReference type="STRING" id="865938.Weevi_0570"/>
<organism evidence="2 3">
    <name type="scientific">Weeksella virosa (strain ATCC 43766 / DSM 16922 / JCM 21250 / CCUG 30538 / CDC 9751 / IAM 14551 / NBRC 16016 / NCTC 11634 / CL345/78)</name>
    <dbReference type="NCBI Taxonomy" id="865938"/>
    <lineage>
        <taxon>Bacteria</taxon>
        <taxon>Pseudomonadati</taxon>
        <taxon>Bacteroidota</taxon>
        <taxon>Flavobacteriia</taxon>
        <taxon>Flavobacteriales</taxon>
        <taxon>Weeksellaceae</taxon>
        <taxon>Weeksella</taxon>
    </lineage>
</organism>
<evidence type="ECO:0000313" key="2">
    <source>
        <dbReference type="EMBL" id="ADX67289.1"/>
    </source>
</evidence>
<dbReference type="Proteomes" id="UP000008641">
    <property type="component" value="Chromosome"/>
</dbReference>
<dbReference type="HOGENOM" id="CLU_128043_0_0_10"/>
<reference evidence="3" key="2">
    <citation type="journal article" date="2011" name="Stand. Genomic Sci.">
        <title>Complete genome sequence of Weeksella virosa type strain (9751T).</title>
        <authorList>
            <person name="Lang E."/>
            <person name="Teshima H."/>
            <person name="Lucas S."/>
            <person name="Lapidus A."/>
            <person name="Hammon N."/>
            <person name="Deshpande S."/>
            <person name="Nolan M."/>
            <person name="Cheng J."/>
            <person name="Pitluck S."/>
            <person name="Liolios K."/>
            <person name="Pagani I."/>
            <person name="Mikhailova N."/>
            <person name="Ivanova N."/>
            <person name="Mavromatis K."/>
            <person name="Pati A."/>
            <person name="Tapia R."/>
            <person name="Han C."/>
            <person name="Goodwin L."/>
            <person name="Chen A."/>
            <person name="Palaniappan K."/>
            <person name="Land M."/>
            <person name="Hauser L."/>
            <person name="Chang Y."/>
            <person name="Jeffries C."/>
            <person name="Brambilla E."/>
            <person name="Kopitz M."/>
            <person name="Rohde M."/>
            <person name="Goker M."/>
            <person name="Tindall B."/>
            <person name="Detter J."/>
            <person name="Woyke T."/>
            <person name="Bristow J."/>
            <person name="Eisen J."/>
            <person name="Markowitz V."/>
            <person name="Hugenholtz P."/>
            <person name="Klenk H."/>
            <person name="Kyrpides N."/>
        </authorList>
    </citation>
    <scope>NUCLEOTIDE SEQUENCE [LARGE SCALE GENOMIC DNA]</scope>
    <source>
        <strain evidence="3">ATCC 43766 / DSM 16922 / JCM 21250 / NBRC 16016 / NCTC 11634 / CL345/78</strain>
    </source>
</reference>
<dbReference type="RefSeq" id="WP_013597681.1">
    <property type="nucleotide sequence ID" value="NC_015144.1"/>
</dbReference>
<feature type="coiled-coil region" evidence="1">
    <location>
        <begin position="94"/>
        <end position="121"/>
    </location>
</feature>
<accession>F0NZN0</accession>
<dbReference type="OrthoDB" id="1524810at2"/>
<proteinExistence type="predicted"/>
<evidence type="ECO:0000256" key="1">
    <source>
        <dbReference type="SAM" id="Coils"/>
    </source>
</evidence>
<protein>
    <recommendedName>
        <fullName evidence="4">Smr protein/MutS2</fullName>
    </recommendedName>
</protein>
<dbReference type="AlphaFoldDB" id="F0NZN0"/>
<keyword evidence="1" id="KW-0175">Coiled coil</keyword>
<sequence>MFQKGDKVKAIDDNVQGTVTKVHLPKIWVSDEHGFEYIFFENELILDQPIRYDFSTEEENTTFEKPKFKTFRKSHRTPYLTREVDLHIEFLVENTQLLNQSEILQIQLDIAREEIEKAMDEDQIRLILIHGFGKGVLKRELIELLYRYTNIEFYDANFREYHGNAIEVRFL</sequence>
<evidence type="ECO:0008006" key="4">
    <source>
        <dbReference type="Google" id="ProtNLM"/>
    </source>
</evidence>
<dbReference type="KEGG" id="wvi:Weevi_0570"/>